<keyword evidence="3" id="KW-1185">Reference proteome</keyword>
<evidence type="ECO:0000313" key="2">
    <source>
        <dbReference type="EMBL" id="RDI98540.1"/>
    </source>
</evidence>
<gene>
    <name evidence="2" type="ORF">DVT68_08390</name>
</gene>
<feature type="chain" id="PRO_5016853038" evidence="1">
    <location>
        <begin position="24"/>
        <end position="201"/>
    </location>
</feature>
<proteinExistence type="predicted"/>
<keyword evidence="1" id="KW-0732">Signal</keyword>
<accession>A0A370K931</accession>
<protein>
    <submittedName>
        <fullName evidence="2">Uncharacterized protein</fullName>
    </submittedName>
</protein>
<organism evidence="2 3">
    <name type="scientific">Dyella solisilvae</name>
    <dbReference type="NCBI Taxonomy" id="1920168"/>
    <lineage>
        <taxon>Bacteria</taxon>
        <taxon>Pseudomonadati</taxon>
        <taxon>Pseudomonadota</taxon>
        <taxon>Gammaproteobacteria</taxon>
        <taxon>Lysobacterales</taxon>
        <taxon>Rhodanobacteraceae</taxon>
        <taxon>Dyella</taxon>
    </lineage>
</organism>
<dbReference type="Proteomes" id="UP000254711">
    <property type="component" value="Unassembled WGS sequence"/>
</dbReference>
<feature type="signal peptide" evidence="1">
    <location>
        <begin position="1"/>
        <end position="23"/>
    </location>
</feature>
<comment type="caution">
    <text evidence="2">The sequence shown here is derived from an EMBL/GenBank/DDBJ whole genome shotgun (WGS) entry which is preliminary data.</text>
</comment>
<evidence type="ECO:0000313" key="3">
    <source>
        <dbReference type="Proteomes" id="UP000254711"/>
    </source>
</evidence>
<dbReference type="AlphaFoldDB" id="A0A370K931"/>
<dbReference type="EMBL" id="QQSY01000002">
    <property type="protein sequence ID" value="RDI98540.1"/>
    <property type="molecule type" value="Genomic_DNA"/>
</dbReference>
<name>A0A370K931_9GAMM</name>
<dbReference type="OrthoDB" id="5950779at2"/>
<reference evidence="2 3" key="1">
    <citation type="submission" date="2018-07" db="EMBL/GenBank/DDBJ databases">
        <title>Dyella solisilvae sp. nov., isolated from the pine and broad-leaved mixed forest soil.</title>
        <authorList>
            <person name="Gao Z."/>
            <person name="Qiu L."/>
        </authorList>
    </citation>
    <scope>NUCLEOTIDE SEQUENCE [LARGE SCALE GENOMIC DNA]</scope>
    <source>
        <strain evidence="2 3">DHG54</strain>
    </source>
</reference>
<sequence>MEAVMKLLGWMLALLFLSAGVHATDASQDKAVVIHGKADRDVPGWTIKTMAPDGWTQDCCIYAHAIGVNEVLYKGDWTGDPERVMVLNVWPAKMSSLEAEVQDDRHNYLNRDPAGKAGVFELHNSAVACRGVLYEGTDHKDDVVAFCDPGLASGIRFSWSMTLAHDDHDRDALLALFRQVVEQTRYAVEQADHPGAAKAAH</sequence>
<evidence type="ECO:0000256" key="1">
    <source>
        <dbReference type="SAM" id="SignalP"/>
    </source>
</evidence>